<dbReference type="GO" id="GO:0001046">
    <property type="term" value="F:core promoter sequence-specific DNA binding"/>
    <property type="evidence" value="ECO:0007669"/>
    <property type="project" value="TreeGrafter"/>
</dbReference>
<organism evidence="2 3">
    <name type="scientific">Gluconacetobacter dulcium</name>
    <dbReference type="NCBI Taxonomy" id="2729096"/>
    <lineage>
        <taxon>Bacteria</taxon>
        <taxon>Pseudomonadati</taxon>
        <taxon>Pseudomonadota</taxon>
        <taxon>Alphaproteobacteria</taxon>
        <taxon>Acetobacterales</taxon>
        <taxon>Acetobacteraceae</taxon>
        <taxon>Gluconacetobacter</taxon>
    </lineage>
</organism>
<dbReference type="EMBL" id="JABEQP010000002">
    <property type="protein sequence ID" value="MBB2196554.1"/>
    <property type="molecule type" value="Genomic_DNA"/>
</dbReference>
<evidence type="ECO:0000259" key="1">
    <source>
        <dbReference type="PROSITE" id="PS50943"/>
    </source>
</evidence>
<sequence length="124" mass="13910">MMDIRPIRTEADHEWALKEIERYFDVEPTPGSPEGDRFDVLATLIEAYERQHFPIEAPEPAAVLRFYMDQNGLGQTDLAQVLGSRPRASEILAGRRDLSLTMISAIRAAWGIPADLLVPHRVAA</sequence>
<dbReference type="Proteomes" id="UP000530320">
    <property type="component" value="Unassembled WGS sequence"/>
</dbReference>
<evidence type="ECO:0000313" key="3">
    <source>
        <dbReference type="Proteomes" id="UP000530320"/>
    </source>
</evidence>
<accession>A0A7W4PHK3</accession>
<feature type="domain" description="HTH cro/C1-type" evidence="1">
    <location>
        <begin position="64"/>
        <end position="117"/>
    </location>
</feature>
<dbReference type="InterPro" id="IPR010982">
    <property type="entry name" value="Lambda_DNA-bd_dom_sf"/>
</dbReference>
<dbReference type="GO" id="GO:0006355">
    <property type="term" value="P:regulation of DNA-templated transcription"/>
    <property type="evidence" value="ECO:0007669"/>
    <property type="project" value="InterPro"/>
</dbReference>
<proteinExistence type="predicted"/>
<name>A0A7W4PHK3_9PROT</name>
<dbReference type="AlphaFoldDB" id="A0A7W4PHK3"/>
<evidence type="ECO:0000313" key="2">
    <source>
        <dbReference type="EMBL" id="MBB2196554.1"/>
    </source>
</evidence>
<dbReference type="InterPro" id="IPR001387">
    <property type="entry name" value="Cro/C1-type_HTH"/>
</dbReference>
<dbReference type="SUPFAM" id="SSF47413">
    <property type="entry name" value="lambda repressor-like DNA-binding domains"/>
    <property type="match status" value="1"/>
</dbReference>
<reference evidence="2 3" key="1">
    <citation type="submission" date="2020-04" db="EMBL/GenBank/DDBJ databases">
        <title>Description of novel Gluconacetobacter.</title>
        <authorList>
            <person name="Sombolestani A."/>
        </authorList>
    </citation>
    <scope>NUCLEOTIDE SEQUENCE [LARGE SCALE GENOMIC DNA]</scope>
    <source>
        <strain evidence="2 3">LMG 22058</strain>
    </source>
</reference>
<comment type="caution">
    <text evidence="2">The sequence shown here is derived from an EMBL/GenBank/DDBJ whole genome shotgun (WGS) entry which is preliminary data.</text>
</comment>
<dbReference type="PROSITE" id="PS50943">
    <property type="entry name" value="HTH_CROC1"/>
    <property type="match status" value="1"/>
</dbReference>
<dbReference type="InterPro" id="IPR039060">
    <property type="entry name" value="Antitox_HigA"/>
</dbReference>
<dbReference type="Gene3D" id="1.10.260.40">
    <property type="entry name" value="lambda repressor-like DNA-binding domains"/>
    <property type="match status" value="1"/>
</dbReference>
<dbReference type="PANTHER" id="PTHR40455:SF1">
    <property type="entry name" value="ANTITOXIN HIGA"/>
    <property type="match status" value="1"/>
</dbReference>
<dbReference type="PANTHER" id="PTHR40455">
    <property type="entry name" value="ANTITOXIN HIGA"/>
    <property type="match status" value="1"/>
</dbReference>
<protein>
    <submittedName>
        <fullName evidence="2">XRE family transcriptional regulator</fullName>
    </submittedName>
</protein>
<gene>
    <name evidence="2" type="ORF">HLH44_03590</name>
</gene>